<proteinExistence type="inferred from homology"/>
<dbReference type="InterPro" id="IPR059177">
    <property type="entry name" value="GH29D-like_dom"/>
</dbReference>
<evidence type="ECO:0000256" key="6">
    <source>
        <dbReference type="PIRSR" id="PIRSR625705-1"/>
    </source>
</evidence>
<dbReference type="EC" id="3.2.1.52" evidence="3"/>
<dbReference type="GO" id="GO:0030203">
    <property type="term" value="P:glycosaminoglycan metabolic process"/>
    <property type="evidence" value="ECO:0007669"/>
    <property type="project" value="TreeGrafter"/>
</dbReference>
<keyword evidence="4" id="KW-0378">Hydrolase</keyword>
<name>A0A1I5SVT1_9BACT</name>
<dbReference type="Pfam" id="PF00728">
    <property type="entry name" value="Glyco_hydro_20"/>
    <property type="match status" value="1"/>
</dbReference>
<accession>A0A1I5SVT1</accession>
<feature type="signal peptide" evidence="7">
    <location>
        <begin position="1"/>
        <end position="24"/>
    </location>
</feature>
<dbReference type="InterPro" id="IPR015883">
    <property type="entry name" value="Glyco_hydro_20_cat"/>
</dbReference>
<feature type="active site" description="Proton donor" evidence="6">
    <location>
        <position position="317"/>
    </location>
</feature>
<dbReference type="Pfam" id="PF02838">
    <property type="entry name" value="Glyco_hydro_20b"/>
    <property type="match status" value="1"/>
</dbReference>
<evidence type="ECO:0000259" key="9">
    <source>
        <dbReference type="Pfam" id="PF02838"/>
    </source>
</evidence>
<evidence type="ECO:0000256" key="4">
    <source>
        <dbReference type="ARBA" id="ARBA00022801"/>
    </source>
</evidence>
<dbReference type="Proteomes" id="UP000199306">
    <property type="component" value="Unassembled WGS sequence"/>
</dbReference>
<evidence type="ECO:0000256" key="2">
    <source>
        <dbReference type="ARBA" id="ARBA00006285"/>
    </source>
</evidence>
<dbReference type="PANTHER" id="PTHR22600:SF57">
    <property type="entry name" value="BETA-N-ACETYLHEXOSAMINIDASE"/>
    <property type="match status" value="1"/>
</dbReference>
<dbReference type="InterPro" id="IPR025705">
    <property type="entry name" value="Beta_hexosaminidase_sua/sub"/>
</dbReference>
<protein>
    <recommendedName>
        <fullName evidence="3">beta-N-acetylhexosaminidase</fullName>
        <ecNumber evidence="3">3.2.1.52</ecNumber>
    </recommendedName>
</protein>
<organism evidence="11 12">
    <name type="scientific">Pseudarcicella hirudinis</name>
    <dbReference type="NCBI Taxonomy" id="1079859"/>
    <lineage>
        <taxon>Bacteria</taxon>
        <taxon>Pseudomonadati</taxon>
        <taxon>Bacteroidota</taxon>
        <taxon>Cytophagia</taxon>
        <taxon>Cytophagales</taxon>
        <taxon>Flectobacillaceae</taxon>
        <taxon>Pseudarcicella</taxon>
    </lineage>
</organism>
<evidence type="ECO:0000313" key="12">
    <source>
        <dbReference type="Proteomes" id="UP000199306"/>
    </source>
</evidence>
<feature type="domain" description="Beta-hexosaminidase bacterial type N-terminal" evidence="9">
    <location>
        <begin position="29"/>
        <end position="157"/>
    </location>
</feature>
<evidence type="ECO:0000256" key="3">
    <source>
        <dbReference type="ARBA" id="ARBA00012663"/>
    </source>
</evidence>
<comment type="similarity">
    <text evidence="2">Belongs to the glycosyl hydrolase 20 family.</text>
</comment>
<evidence type="ECO:0000259" key="8">
    <source>
        <dbReference type="Pfam" id="PF00728"/>
    </source>
</evidence>
<feature type="chain" id="PRO_5011584396" description="beta-N-acetylhexosaminidase" evidence="7">
    <location>
        <begin position="25"/>
        <end position="749"/>
    </location>
</feature>
<dbReference type="Gene3D" id="3.30.379.10">
    <property type="entry name" value="Chitobiase/beta-hexosaminidase domain 2-like"/>
    <property type="match status" value="1"/>
</dbReference>
<dbReference type="GO" id="GO:0004563">
    <property type="term" value="F:beta-N-acetylhexosaminidase activity"/>
    <property type="evidence" value="ECO:0007669"/>
    <property type="project" value="UniProtKB-EC"/>
</dbReference>
<dbReference type="EMBL" id="FOXH01000005">
    <property type="protein sequence ID" value="SFP74326.1"/>
    <property type="molecule type" value="Genomic_DNA"/>
</dbReference>
<dbReference type="GO" id="GO:0005975">
    <property type="term" value="P:carbohydrate metabolic process"/>
    <property type="evidence" value="ECO:0007669"/>
    <property type="project" value="InterPro"/>
</dbReference>
<dbReference type="InterPro" id="IPR017853">
    <property type="entry name" value="GH"/>
</dbReference>
<dbReference type="GO" id="GO:0016020">
    <property type="term" value="C:membrane"/>
    <property type="evidence" value="ECO:0007669"/>
    <property type="project" value="TreeGrafter"/>
</dbReference>
<dbReference type="AlphaFoldDB" id="A0A1I5SVT1"/>
<dbReference type="CDD" id="cd06563">
    <property type="entry name" value="GH20_chitobiase-like"/>
    <property type="match status" value="1"/>
</dbReference>
<reference evidence="11 12" key="1">
    <citation type="submission" date="2016-10" db="EMBL/GenBank/DDBJ databases">
        <authorList>
            <person name="de Groot N.N."/>
        </authorList>
    </citation>
    <scope>NUCLEOTIDE SEQUENCE [LARGE SCALE GENOMIC DNA]</scope>
    <source>
        <strain evidence="12">E92,LMG 26720,CCM 7988</strain>
    </source>
</reference>
<gene>
    <name evidence="11" type="ORF">SAMN04515674_105214</name>
</gene>
<dbReference type="PANTHER" id="PTHR22600">
    <property type="entry name" value="BETA-HEXOSAMINIDASE"/>
    <property type="match status" value="1"/>
</dbReference>
<dbReference type="STRING" id="1079859.SAMN04515674_105214"/>
<evidence type="ECO:0000256" key="7">
    <source>
        <dbReference type="SAM" id="SignalP"/>
    </source>
</evidence>
<evidence type="ECO:0000259" key="10">
    <source>
        <dbReference type="Pfam" id="PF13290"/>
    </source>
</evidence>
<comment type="catalytic activity">
    <reaction evidence="1">
        <text>Hydrolysis of terminal non-reducing N-acetyl-D-hexosamine residues in N-acetyl-beta-D-hexosaminides.</text>
        <dbReference type="EC" id="3.2.1.52"/>
    </reaction>
</comment>
<dbReference type="Pfam" id="PF13290">
    <property type="entry name" value="CHB_HEX_C_1"/>
    <property type="match status" value="1"/>
</dbReference>
<dbReference type="Gene3D" id="3.20.20.80">
    <property type="entry name" value="Glycosidases"/>
    <property type="match status" value="1"/>
</dbReference>
<evidence type="ECO:0000313" key="11">
    <source>
        <dbReference type="EMBL" id="SFP74326.1"/>
    </source>
</evidence>
<dbReference type="SUPFAM" id="SSF51445">
    <property type="entry name" value="(Trans)glycosidases"/>
    <property type="match status" value="1"/>
</dbReference>
<sequence length="749" mass="84870">MKRLQFFQFSKTVFLFLISFVAFSQSAKYPIIPQPQSLIPGKGYFTGNTSTKFINLSREKSVDSVLIWAKAEYERFCRVELKTAKTKPKYPNNQVLIRLDQSVVNPEGYLLNIRPESIQITASKPEGVFYALQTLRQIITHKEGEKTWKVPCAKIEDVPRFAYRGIMLDVSRHFMPVDFLKKYLDALASLKINRFHWHLTDGQAFRFESKKYPKLHTATSTQWPTNEGYYTQDEMRAIVKYAAERFITVIPEIEMPGHSNAALSAYPQFACQDSTGKQLETQGEYCPKDETIAFLSDIIDEVIEIFPSKYIHIGGDEAGKQAWKKCPACQKRMKDEGLKSLDELQSYFIQQIEKHVNSKGRRIIGWDEIVDGGIAEDATVMSWRGIEGGIKAAKEKHQVIMTPGSHCYLDHYQSESTDEPKAFGGLTTLAKIYSYEPIPEGLTKEEGLNIIGSQGNLWTECVPEGSHAEYMTFPRAIALAEVNWSRKESKDFNDFLGRLQYWIKYFDQSQINYARHFYEIKPQAQRQNGSLNLVLQSQNNNAPIYYTLDGSKPTLQSTLYKEPFKVSQSSTLKAASVMNGEVVDEIRRTFVLHKAAGIPVSLVTPPNKSYNKGGVQALSNGILANDANFSDNEWLGWNGTDFIGSFELSGQTEVSKVSFRFFHRPGAWVYVPSKVSVWSSENGTDYTLLAETNVEFPQKEGATDVSLNLKTAVKPKWLKVTANCLMKIPQNYPGAGDMAWLFVDEIVVE</sequence>
<keyword evidence="7" id="KW-0732">Signal</keyword>
<dbReference type="RefSeq" id="WP_092016739.1">
    <property type="nucleotide sequence ID" value="NZ_FOXH01000005.1"/>
</dbReference>
<dbReference type="InterPro" id="IPR029018">
    <property type="entry name" value="Hex-like_dom2"/>
</dbReference>
<dbReference type="SUPFAM" id="SSF55545">
    <property type="entry name" value="beta-N-acetylhexosaminidase-like domain"/>
    <property type="match status" value="1"/>
</dbReference>
<evidence type="ECO:0000256" key="5">
    <source>
        <dbReference type="ARBA" id="ARBA00023295"/>
    </source>
</evidence>
<keyword evidence="5" id="KW-0326">Glycosidase</keyword>
<dbReference type="InterPro" id="IPR015882">
    <property type="entry name" value="HEX_bac_N"/>
</dbReference>
<feature type="domain" description="Glycoside hydrolase family 20 catalytic" evidence="8">
    <location>
        <begin position="161"/>
        <end position="486"/>
    </location>
</feature>
<evidence type="ECO:0000256" key="1">
    <source>
        <dbReference type="ARBA" id="ARBA00001231"/>
    </source>
</evidence>
<keyword evidence="12" id="KW-1185">Reference proteome</keyword>
<dbReference type="PRINTS" id="PR00738">
    <property type="entry name" value="GLHYDRLASE20"/>
</dbReference>
<dbReference type="OrthoDB" id="9763537at2"/>
<feature type="domain" description="GH29D-like beta-sandwich" evidence="10">
    <location>
        <begin position="527"/>
        <end position="580"/>
    </location>
</feature>